<evidence type="ECO:0000313" key="3">
    <source>
        <dbReference type="Proteomes" id="UP000467700"/>
    </source>
</evidence>
<accession>A0A8S0X9F8</accession>
<dbReference type="EMBL" id="CACVBS010000101">
    <property type="protein sequence ID" value="CAA7271233.1"/>
    <property type="molecule type" value="Genomic_DNA"/>
</dbReference>
<reference evidence="2 3" key="1">
    <citation type="submission" date="2020-01" db="EMBL/GenBank/DDBJ databases">
        <authorList>
            <person name="Gupta K D."/>
        </authorList>
    </citation>
    <scope>NUCLEOTIDE SEQUENCE [LARGE SCALE GENOMIC DNA]</scope>
</reference>
<keyword evidence="3" id="KW-1185">Reference proteome</keyword>
<name>A0A8S0X9F8_CYCAE</name>
<evidence type="ECO:0000256" key="1">
    <source>
        <dbReference type="SAM" id="MobiDB-lite"/>
    </source>
</evidence>
<dbReference type="Proteomes" id="UP000467700">
    <property type="component" value="Unassembled WGS sequence"/>
</dbReference>
<organism evidence="2 3">
    <name type="scientific">Cyclocybe aegerita</name>
    <name type="common">Black poplar mushroom</name>
    <name type="synonym">Agrocybe aegerita</name>
    <dbReference type="NCBI Taxonomy" id="1973307"/>
    <lineage>
        <taxon>Eukaryota</taxon>
        <taxon>Fungi</taxon>
        <taxon>Dikarya</taxon>
        <taxon>Basidiomycota</taxon>
        <taxon>Agaricomycotina</taxon>
        <taxon>Agaricomycetes</taxon>
        <taxon>Agaricomycetidae</taxon>
        <taxon>Agaricales</taxon>
        <taxon>Agaricineae</taxon>
        <taxon>Bolbitiaceae</taxon>
        <taxon>Cyclocybe</taxon>
    </lineage>
</organism>
<feature type="compositionally biased region" description="Polar residues" evidence="1">
    <location>
        <begin position="41"/>
        <end position="53"/>
    </location>
</feature>
<proteinExistence type="predicted"/>
<evidence type="ECO:0000313" key="2">
    <source>
        <dbReference type="EMBL" id="CAA7271233.1"/>
    </source>
</evidence>
<gene>
    <name evidence="2" type="ORF">AAE3_LOCUS13150</name>
</gene>
<feature type="region of interest" description="Disordered" evidence="1">
    <location>
        <begin position="27"/>
        <end position="53"/>
    </location>
</feature>
<dbReference type="AlphaFoldDB" id="A0A8S0X9F8"/>
<protein>
    <submittedName>
        <fullName evidence="2">Uncharacterized protein</fullName>
    </submittedName>
</protein>
<sequence>MGFTPASDLSKILRLVDAAIGPPSAHPLLRPRMGFTPASDVRQTPPKSKQNNASVGTISVGCAVVCARARPFSVLNASGSNLPPTQTAPPLPRAWHSRMKTMSILPNAPLLCLPIRLASGTFRLTNRRVAI</sequence>
<comment type="caution">
    <text evidence="2">The sequence shown here is derived from an EMBL/GenBank/DDBJ whole genome shotgun (WGS) entry which is preliminary data.</text>
</comment>